<keyword evidence="5" id="KW-1185">Reference proteome</keyword>
<dbReference type="Pfam" id="PF00501">
    <property type="entry name" value="AMP-binding"/>
    <property type="match status" value="1"/>
</dbReference>
<name>A0A7W9CB29_9MICO</name>
<feature type="domain" description="AMP-binding enzyme C-terminal" evidence="3">
    <location>
        <begin position="427"/>
        <end position="502"/>
    </location>
</feature>
<evidence type="ECO:0000259" key="3">
    <source>
        <dbReference type="Pfam" id="PF13193"/>
    </source>
</evidence>
<dbReference type="InterPro" id="IPR045851">
    <property type="entry name" value="AMP-bd_C_sf"/>
</dbReference>
<accession>A0A7W9CB29</accession>
<dbReference type="InterPro" id="IPR000873">
    <property type="entry name" value="AMP-dep_synth/lig_dom"/>
</dbReference>
<keyword evidence="1" id="KW-0812">Transmembrane</keyword>
<keyword evidence="1" id="KW-1133">Transmembrane helix</keyword>
<dbReference type="SUPFAM" id="SSF56801">
    <property type="entry name" value="Acetyl-CoA synthetase-like"/>
    <property type="match status" value="1"/>
</dbReference>
<evidence type="ECO:0000313" key="4">
    <source>
        <dbReference type="EMBL" id="MBB5742351.1"/>
    </source>
</evidence>
<keyword evidence="1" id="KW-0472">Membrane</keyword>
<dbReference type="PROSITE" id="PS00455">
    <property type="entry name" value="AMP_BINDING"/>
    <property type="match status" value="1"/>
</dbReference>
<reference evidence="4 5" key="1">
    <citation type="submission" date="2020-08" db="EMBL/GenBank/DDBJ databases">
        <title>Sequencing the genomes of 1000 actinobacteria strains.</title>
        <authorList>
            <person name="Klenk H.-P."/>
        </authorList>
    </citation>
    <scope>NUCLEOTIDE SEQUENCE [LARGE SCALE GENOMIC DNA]</scope>
    <source>
        <strain evidence="4 5">DSM 24823</strain>
    </source>
</reference>
<gene>
    <name evidence="4" type="ORF">HD600_000848</name>
</gene>
<dbReference type="InterPro" id="IPR050237">
    <property type="entry name" value="ATP-dep_AMP-bd_enzyme"/>
</dbReference>
<comment type="caution">
    <text evidence="4">The sequence shown here is derived from an EMBL/GenBank/DDBJ whole genome shotgun (WGS) entry which is preliminary data.</text>
</comment>
<dbReference type="GO" id="GO:0016878">
    <property type="term" value="F:acid-thiol ligase activity"/>
    <property type="evidence" value="ECO:0007669"/>
    <property type="project" value="UniProtKB-ARBA"/>
</dbReference>
<dbReference type="AlphaFoldDB" id="A0A7W9CB29"/>
<protein>
    <submittedName>
        <fullName evidence="4">Acyl-CoA synthetase (AMP-forming)/AMP-acid ligase II</fullName>
    </submittedName>
</protein>
<proteinExistence type="predicted"/>
<feature type="transmembrane region" description="Helical" evidence="1">
    <location>
        <begin position="201"/>
        <end position="223"/>
    </location>
</feature>
<keyword evidence="4" id="KW-0436">Ligase</keyword>
<dbReference type="Pfam" id="PF13193">
    <property type="entry name" value="AMP-binding_C"/>
    <property type="match status" value="1"/>
</dbReference>
<feature type="domain" description="AMP-dependent synthetase/ligase" evidence="2">
    <location>
        <begin position="9"/>
        <end position="377"/>
    </location>
</feature>
<dbReference type="Proteomes" id="UP000517712">
    <property type="component" value="Unassembled WGS sequence"/>
</dbReference>
<dbReference type="Gene3D" id="3.40.50.12780">
    <property type="entry name" value="N-terminal domain of ligase-like"/>
    <property type="match status" value="1"/>
</dbReference>
<dbReference type="InterPro" id="IPR020845">
    <property type="entry name" value="AMP-binding_CS"/>
</dbReference>
<dbReference type="PANTHER" id="PTHR43767:SF1">
    <property type="entry name" value="NONRIBOSOMAL PEPTIDE SYNTHASE PES1 (EUROFUNG)-RELATED"/>
    <property type="match status" value="1"/>
</dbReference>
<dbReference type="InterPro" id="IPR025110">
    <property type="entry name" value="AMP-bd_C"/>
</dbReference>
<organism evidence="4 5">
    <name type="scientific">Microbacterium ginsengiterrae</name>
    <dbReference type="NCBI Taxonomy" id="546115"/>
    <lineage>
        <taxon>Bacteria</taxon>
        <taxon>Bacillati</taxon>
        <taxon>Actinomycetota</taxon>
        <taxon>Actinomycetes</taxon>
        <taxon>Micrococcales</taxon>
        <taxon>Microbacteriaceae</taxon>
        <taxon>Microbacterium</taxon>
    </lineage>
</organism>
<sequence>MDQIGRILELAARQQPERPALKTTDGLCRTYADLDERTSRLANALVDAGFQTGDRIAAWSSTCPQYLELYLAVAKAGLVLVPLNALFTVHEAAYLLDDSGAVAMFFSTEKEADAQELARGRGLRGLISFGGWHDSESDFERFLHTGATTRLPDPDENALYVLSYTSGTTGRPKGAMVTHRTMKNTMRVNAHSYRTPLGSVLLYHANMSFVATVLALLLGHIFVRGTIVMLTPVAGPESVIEAIGREKANFTFIPSPWIEPMTTLVAKFPQSWQQMRSVVHSASKAPAEELRRWRDAVTHCYLEGWGMTEGSGSLFTVTSVDDATIGSDAKDFYASVGRPVLDTVVRVVDEDGNELPHDGETVGELVVSSPTLVTGYWNNEEASRKSFRDGWFYSGDLGAIDSAGYIYIAERRTDLIISGGMNIYPSELENCIRAAVGVADVSVVGVPHERWGETPVAFVVATEGLAVTEEDILRHCATYLARYKRPSEIRFLDALPRNASQKVLRRVLRESVAPTR</sequence>
<dbReference type="PANTHER" id="PTHR43767">
    <property type="entry name" value="LONG-CHAIN-FATTY-ACID--COA LIGASE"/>
    <property type="match status" value="1"/>
</dbReference>
<dbReference type="Gene3D" id="3.30.300.30">
    <property type="match status" value="1"/>
</dbReference>
<evidence type="ECO:0000259" key="2">
    <source>
        <dbReference type="Pfam" id="PF00501"/>
    </source>
</evidence>
<evidence type="ECO:0000313" key="5">
    <source>
        <dbReference type="Proteomes" id="UP000517712"/>
    </source>
</evidence>
<evidence type="ECO:0000256" key="1">
    <source>
        <dbReference type="SAM" id="Phobius"/>
    </source>
</evidence>
<dbReference type="EMBL" id="JACHMU010000001">
    <property type="protein sequence ID" value="MBB5742351.1"/>
    <property type="molecule type" value="Genomic_DNA"/>
</dbReference>
<dbReference type="InterPro" id="IPR042099">
    <property type="entry name" value="ANL_N_sf"/>
</dbReference>
<dbReference type="RefSeq" id="WP_144793047.1">
    <property type="nucleotide sequence ID" value="NZ_BAAAPG010000001.1"/>
</dbReference>